<feature type="domain" description="HTH tetR-type" evidence="3">
    <location>
        <begin position="4"/>
        <end position="64"/>
    </location>
</feature>
<dbReference type="Pfam" id="PF00440">
    <property type="entry name" value="TetR_N"/>
    <property type="match status" value="1"/>
</dbReference>
<dbReference type="Gene3D" id="1.10.357.10">
    <property type="entry name" value="Tetracycline Repressor, domain 2"/>
    <property type="match status" value="1"/>
</dbReference>
<evidence type="ECO:0000256" key="1">
    <source>
        <dbReference type="ARBA" id="ARBA00023125"/>
    </source>
</evidence>
<evidence type="ECO:0000313" key="5">
    <source>
        <dbReference type="Proteomes" id="UP001596045"/>
    </source>
</evidence>
<keyword evidence="5" id="KW-1185">Reference proteome</keyword>
<name>A0ABW0M6R6_9BURK</name>
<organism evidence="4 5">
    <name type="scientific">Paraherbaspirillum soli</name>
    <dbReference type="NCBI Taxonomy" id="631222"/>
    <lineage>
        <taxon>Bacteria</taxon>
        <taxon>Pseudomonadati</taxon>
        <taxon>Pseudomonadota</taxon>
        <taxon>Betaproteobacteria</taxon>
        <taxon>Burkholderiales</taxon>
        <taxon>Oxalobacteraceae</taxon>
        <taxon>Paraherbaspirillum</taxon>
    </lineage>
</organism>
<dbReference type="SUPFAM" id="SSF46689">
    <property type="entry name" value="Homeodomain-like"/>
    <property type="match status" value="1"/>
</dbReference>
<dbReference type="RefSeq" id="WP_378994483.1">
    <property type="nucleotide sequence ID" value="NZ_JBHSMT010000005.1"/>
</dbReference>
<dbReference type="Gene3D" id="1.10.10.60">
    <property type="entry name" value="Homeodomain-like"/>
    <property type="match status" value="1"/>
</dbReference>
<feature type="DNA-binding region" description="H-T-H motif" evidence="2">
    <location>
        <begin position="27"/>
        <end position="46"/>
    </location>
</feature>
<dbReference type="PANTHER" id="PTHR30055:SF119">
    <property type="entry name" value="NALC"/>
    <property type="match status" value="1"/>
</dbReference>
<dbReference type="InterPro" id="IPR050109">
    <property type="entry name" value="HTH-type_TetR-like_transc_reg"/>
</dbReference>
<reference evidence="5" key="1">
    <citation type="journal article" date="2019" name="Int. J. Syst. Evol. Microbiol.">
        <title>The Global Catalogue of Microorganisms (GCM) 10K type strain sequencing project: providing services to taxonomists for standard genome sequencing and annotation.</title>
        <authorList>
            <consortium name="The Broad Institute Genomics Platform"/>
            <consortium name="The Broad Institute Genome Sequencing Center for Infectious Disease"/>
            <person name="Wu L."/>
            <person name="Ma J."/>
        </authorList>
    </citation>
    <scope>NUCLEOTIDE SEQUENCE [LARGE SCALE GENOMIC DNA]</scope>
    <source>
        <strain evidence="5">JCM 17066</strain>
    </source>
</reference>
<dbReference type="Pfam" id="PF14246">
    <property type="entry name" value="TetR_C_7"/>
    <property type="match status" value="1"/>
</dbReference>
<keyword evidence="1 2" id="KW-0238">DNA-binding</keyword>
<dbReference type="InterPro" id="IPR001647">
    <property type="entry name" value="HTH_TetR"/>
</dbReference>
<dbReference type="Proteomes" id="UP001596045">
    <property type="component" value="Unassembled WGS sequence"/>
</dbReference>
<proteinExistence type="predicted"/>
<dbReference type="InterPro" id="IPR039536">
    <property type="entry name" value="TetR_C_Proteobacteria"/>
</dbReference>
<evidence type="ECO:0000259" key="3">
    <source>
        <dbReference type="PROSITE" id="PS50977"/>
    </source>
</evidence>
<dbReference type="InterPro" id="IPR009057">
    <property type="entry name" value="Homeodomain-like_sf"/>
</dbReference>
<sequence length="201" mass="21822">MNRYIKRQAILDTAYRLFMTQGFDKTTISEITRQVGGSKATIYSHFESKEELFVECMMAAAEDYIARNVALLNSSGSDPGTALREFGAGFLSFASSPDSVATQRLLVAEAARSGIGKLFFTKITNLLGFVAAFLSKLMAAGVLRTEDAQLAAAHLRALLEAEVVEPLLLHVRENSPDEKEILGAVGRAVAVFIRAYAPTAR</sequence>
<dbReference type="EMBL" id="JBHSMT010000005">
    <property type="protein sequence ID" value="MFC5472752.1"/>
    <property type="molecule type" value="Genomic_DNA"/>
</dbReference>
<protein>
    <submittedName>
        <fullName evidence="4">TetR/AcrR family transcriptional regulator</fullName>
    </submittedName>
</protein>
<dbReference type="PRINTS" id="PR00455">
    <property type="entry name" value="HTHTETR"/>
</dbReference>
<gene>
    <name evidence="4" type="ORF">ACFPM8_02160</name>
</gene>
<dbReference type="PANTHER" id="PTHR30055">
    <property type="entry name" value="HTH-TYPE TRANSCRIPTIONAL REGULATOR RUTR"/>
    <property type="match status" value="1"/>
</dbReference>
<evidence type="ECO:0000256" key="2">
    <source>
        <dbReference type="PROSITE-ProRule" id="PRU00335"/>
    </source>
</evidence>
<accession>A0ABW0M6R6</accession>
<comment type="caution">
    <text evidence="4">The sequence shown here is derived from an EMBL/GenBank/DDBJ whole genome shotgun (WGS) entry which is preliminary data.</text>
</comment>
<dbReference type="PROSITE" id="PS50977">
    <property type="entry name" value="HTH_TETR_2"/>
    <property type="match status" value="1"/>
</dbReference>
<evidence type="ECO:0000313" key="4">
    <source>
        <dbReference type="EMBL" id="MFC5472752.1"/>
    </source>
</evidence>